<dbReference type="Gene3D" id="3.40.50.1980">
    <property type="entry name" value="Nitrogenase molybdenum iron protein domain"/>
    <property type="match status" value="2"/>
</dbReference>
<dbReference type="GO" id="GO:1901678">
    <property type="term" value="P:iron coordination entity transport"/>
    <property type="evidence" value="ECO:0007669"/>
    <property type="project" value="UniProtKB-ARBA"/>
</dbReference>
<keyword evidence="4" id="KW-0406">Ion transport</keyword>
<dbReference type="InterPro" id="IPR033870">
    <property type="entry name" value="FatB"/>
</dbReference>
<comment type="similarity">
    <text evidence="2">Belongs to the bacterial solute-binding protein 8 family.</text>
</comment>
<keyword evidence="3" id="KW-0813">Transport</keyword>
<accession>A0A1B8P1H2</accession>
<feature type="chain" id="PRO_5008611314" evidence="6">
    <location>
        <begin position="29"/>
        <end position="326"/>
    </location>
</feature>
<gene>
    <name evidence="8" type="primary">yclQ_1</name>
    <name evidence="8" type="ORF">A8U91_00447</name>
</gene>
<dbReference type="GO" id="GO:0030288">
    <property type="term" value="C:outer membrane-bounded periplasmic space"/>
    <property type="evidence" value="ECO:0007669"/>
    <property type="project" value="TreeGrafter"/>
</dbReference>
<dbReference type="EMBL" id="MAJD01000001">
    <property type="protein sequence ID" value="OBX36111.1"/>
    <property type="molecule type" value="Genomic_DNA"/>
</dbReference>
<dbReference type="RefSeq" id="WP_065240476.1">
    <property type="nucleotide sequence ID" value="NZ_CP142770.1"/>
</dbReference>
<protein>
    <submittedName>
        <fullName evidence="8">Putative ABC transporter solute-binding protein YclQ</fullName>
    </submittedName>
</protein>
<dbReference type="PANTHER" id="PTHR30532">
    <property type="entry name" value="IRON III DICITRATE-BINDING PERIPLASMIC PROTEIN"/>
    <property type="match status" value="1"/>
</dbReference>
<evidence type="ECO:0000256" key="1">
    <source>
        <dbReference type="ARBA" id="ARBA00004196"/>
    </source>
</evidence>
<dbReference type="SUPFAM" id="SSF53807">
    <property type="entry name" value="Helical backbone' metal receptor"/>
    <property type="match status" value="1"/>
</dbReference>
<comment type="subcellular location">
    <subcellularLocation>
        <location evidence="1">Cell envelope</location>
    </subcellularLocation>
</comment>
<dbReference type="AlphaFoldDB" id="A0A1B8P1H2"/>
<dbReference type="InterPro" id="IPR002491">
    <property type="entry name" value="ABC_transptr_periplasmic_BD"/>
</dbReference>
<sequence>MIENIKSGGRAAALAVAMLSLAPGVAQAGKDEEHTDPSGAFSPMTIEHSLGKTVIEERPERVAVLDMNELDFLDQLGVEVAGAPKDFVPDFLAKYKNDPDVMDLGFIVKPNIEKVYELHPDLVLMTSLQANHYDEISQFSPVLHFDVDYRNSQSGYIEVIRDHLMTLGRIFGKQELAREKGEELEEKAEEVRNVTEGRPEKALVVMHNNGTFASFGVNSRYGFVFDTLGVKPASTSPETGLHGQPISSEFIQESDPDILFVIDRTAVMEHRPVLNAESLANPLLRETKAWKNDRVIFVDPEAWYVTGASITPLNIIMDDVLKAYRG</sequence>
<keyword evidence="5 6" id="KW-0732">Signal</keyword>
<dbReference type="Proteomes" id="UP000092504">
    <property type="component" value="Unassembled WGS sequence"/>
</dbReference>
<evidence type="ECO:0000313" key="8">
    <source>
        <dbReference type="EMBL" id="OBX36111.1"/>
    </source>
</evidence>
<organism evidence="8 9">
    <name type="scientific">Halomonas elongata</name>
    <dbReference type="NCBI Taxonomy" id="2746"/>
    <lineage>
        <taxon>Bacteria</taxon>
        <taxon>Pseudomonadati</taxon>
        <taxon>Pseudomonadota</taxon>
        <taxon>Gammaproteobacteria</taxon>
        <taxon>Oceanospirillales</taxon>
        <taxon>Halomonadaceae</taxon>
        <taxon>Halomonas</taxon>
    </lineage>
</organism>
<dbReference type="InterPro" id="IPR051313">
    <property type="entry name" value="Bact_iron-sidero_bind"/>
</dbReference>
<dbReference type="PATRIC" id="fig|2746.7.peg.460"/>
<keyword evidence="4" id="KW-0410">Iron transport</keyword>
<comment type="caution">
    <text evidence="8">The sequence shown here is derived from an EMBL/GenBank/DDBJ whole genome shotgun (WGS) entry which is preliminary data.</text>
</comment>
<evidence type="ECO:0000256" key="2">
    <source>
        <dbReference type="ARBA" id="ARBA00008814"/>
    </source>
</evidence>
<feature type="domain" description="Fe/B12 periplasmic-binding" evidence="7">
    <location>
        <begin position="61"/>
        <end position="326"/>
    </location>
</feature>
<reference evidence="8 9" key="1">
    <citation type="submission" date="2016-06" db="EMBL/GenBank/DDBJ databases">
        <title>Genome sequence of halotolerant plant growth promoting strain of Halomonas elongata HEK1 isolated from salterns of Rann of Kutch, Gujarat, India.</title>
        <authorList>
            <person name="Gaba S."/>
            <person name="Singh R.N."/>
            <person name="Abrol S."/>
            <person name="Kaushik R."/>
            <person name="Saxena A.K."/>
        </authorList>
    </citation>
    <scope>NUCLEOTIDE SEQUENCE [LARGE SCALE GENOMIC DNA]</scope>
    <source>
        <strain evidence="8 9">HEK1</strain>
    </source>
</reference>
<evidence type="ECO:0000256" key="6">
    <source>
        <dbReference type="SAM" id="SignalP"/>
    </source>
</evidence>
<evidence type="ECO:0000256" key="4">
    <source>
        <dbReference type="ARBA" id="ARBA00022496"/>
    </source>
</evidence>
<evidence type="ECO:0000256" key="3">
    <source>
        <dbReference type="ARBA" id="ARBA00022448"/>
    </source>
</evidence>
<proteinExistence type="inferred from homology"/>
<feature type="signal peptide" evidence="6">
    <location>
        <begin position="1"/>
        <end position="28"/>
    </location>
</feature>
<dbReference type="PANTHER" id="PTHR30532:SF28">
    <property type="entry name" value="PETROBACTIN-BINDING PROTEIN YCLQ"/>
    <property type="match status" value="1"/>
</dbReference>
<dbReference type="CDD" id="cd01140">
    <property type="entry name" value="FatB"/>
    <property type="match status" value="1"/>
</dbReference>
<evidence type="ECO:0000313" key="9">
    <source>
        <dbReference type="Proteomes" id="UP000092504"/>
    </source>
</evidence>
<dbReference type="PROSITE" id="PS50983">
    <property type="entry name" value="FE_B12_PBP"/>
    <property type="match status" value="1"/>
</dbReference>
<evidence type="ECO:0000256" key="5">
    <source>
        <dbReference type="ARBA" id="ARBA00022729"/>
    </source>
</evidence>
<evidence type="ECO:0000259" key="7">
    <source>
        <dbReference type="PROSITE" id="PS50983"/>
    </source>
</evidence>
<dbReference type="Pfam" id="PF01497">
    <property type="entry name" value="Peripla_BP_2"/>
    <property type="match status" value="1"/>
</dbReference>
<keyword evidence="4" id="KW-0408">Iron</keyword>
<name>A0A1B8P1H2_HALEL</name>